<keyword evidence="1" id="KW-1133">Transmembrane helix</keyword>
<evidence type="ECO:0000256" key="1">
    <source>
        <dbReference type="SAM" id="Phobius"/>
    </source>
</evidence>
<dbReference type="Gene3D" id="3.40.50.300">
    <property type="entry name" value="P-loop containing nucleotide triphosphate hydrolases"/>
    <property type="match status" value="1"/>
</dbReference>
<dbReference type="Proteomes" id="UP000182229">
    <property type="component" value="Unassembled WGS sequence"/>
</dbReference>
<proteinExistence type="predicted"/>
<evidence type="ECO:0000313" key="3">
    <source>
        <dbReference type="Proteomes" id="UP000182229"/>
    </source>
</evidence>
<keyword evidence="3" id="KW-1185">Reference proteome</keyword>
<feature type="transmembrane region" description="Helical" evidence="1">
    <location>
        <begin position="87"/>
        <end position="107"/>
    </location>
</feature>
<keyword evidence="1" id="KW-0812">Transmembrane</keyword>
<reference evidence="2 3" key="2">
    <citation type="submission" date="2016-12" db="EMBL/GenBank/DDBJ databases">
        <title>Draft Genome Sequence of Cystobacter ferrugineus Strain Cbfe23.</title>
        <authorList>
            <person name="Akbar S."/>
            <person name="Dowd S.E."/>
            <person name="Stevens D.C."/>
        </authorList>
    </citation>
    <scope>NUCLEOTIDE SEQUENCE [LARGE SCALE GENOMIC DNA]</scope>
    <source>
        <strain evidence="2 3">Cbfe23</strain>
    </source>
</reference>
<sequence length="529" mass="60937">MADLASNRKQWTSTDIELLKEHKENLKASSSDQHAEILQKAIDSIEQWQSLRTFAWTWAGHLAFWVLLLFFYPRSPQVQAIFFWNPWVRTITGFGYVGLLLTWVPFLRRRLLAPFKHQFLADADLERFSPESYFHDSEVVIQPSGKREPLLVALPRLRGQVVLEGASGLGKSMLIKYLLRHSKPLAVFLPAERCKDGVLEAIQAKLEGYARDSSFLQSIIYSGALDIYIDGLNEVNASTRARIVHFVERNFHGNILLATQRMEWTPPTTARLYVLQPLSEARVSDFLASRAPLLGEKAQLRGARYHEACERFVQRALSPEQPEESRVAMREVLSNPMDLTVVAQMLAAGHSPDLFRLRQQQYELMASDYLEVNLTEFPLKELAEESFTMRLKDQTSLSEERFGKELLRLESFKMVVRRQWKGADGEDHREWRFRHDKLQEFFIAQTFLGANNPRIVEHMDDPRFRGVYFLLALLLEPESARHLRDLLVVRAARTRDHTVSDEFVTLLEARWSTEQAQLALPKVSSATGT</sequence>
<reference evidence="3" key="1">
    <citation type="submission" date="2016-11" db="EMBL/GenBank/DDBJ databases">
        <authorList>
            <person name="Shukria A."/>
            <person name="Stevens D.C."/>
        </authorList>
    </citation>
    <scope>NUCLEOTIDE SEQUENCE [LARGE SCALE GENOMIC DNA]</scope>
    <source>
        <strain evidence="3">Cbfe23</strain>
    </source>
</reference>
<organism evidence="2 3">
    <name type="scientific">Cystobacter ferrugineus</name>
    <dbReference type="NCBI Taxonomy" id="83449"/>
    <lineage>
        <taxon>Bacteria</taxon>
        <taxon>Pseudomonadati</taxon>
        <taxon>Myxococcota</taxon>
        <taxon>Myxococcia</taxon>
        <taxon>Myxococcales</taxon>
        <taxon>Cystobacterineae</taxon>
        <taxon>Archangiaceae</taxon>
        <taxon>Cystobacter</taxon>
    </lineage>
</organism>
<dbReference type="SUPFAM" id="SSF52540">
    <property type="entry name" value="P-loop containing nucleoside triphosphate hydrolases"/>
    <property type="match status" value="1"/>
</dbReference>
<comment type="caution">
    <text evidence="2">The sequence shown here is derived from an EMBL/GenBank/DDBJ whole genome shotgun (WGS) entry which is preliminary data.</text>
</comment>
<name>A0A1L9BBC5_9BACT</name>
<dbReference type="STRING" id="83449.BON30_18910"/>
<evidence type="ECO:0000313" key="2">
    <source>
        <dbReference type="EMBL" id="OJH39566.1"/>
    </source>
</evidence>
<dbReference type="InterPro" id="IPR027417">
    <property type="entry name" value="P-loop_NTPase"/>
</dbReference>
<protein>
    <submittedName>
        <fullName evidence="2">Uncharacterized protein</fullName>
    </submittedName>
</protein>
<accession>A0A1L9BBC5</accession>
<gene>
    <name evidence="2" type="ORF">BON30_18910</name>
</gene>
<dbReference type="AlphaFoldDB" id="A0A1L9BBC5"/>
<dbReference type="EMBL" id="MPIN01000004">
    <property type="protein sequence ID" value="OJH39566.1"/>
    <property type="molecule type" value="Genomic_DNA"/>
</dbReference>
<feature type="transmembrane region" description="Helical" evidence="1">
    <location>
        <begin position="54"/>
        <end position="72"/>
    </location>
</feature>
<keyword evidence="1" id="KW-0472">Membrane</keyword>